<evidence type="ECO:0000313" key="8">
    <source>
        <dbReference type="EMBL" id="PYH88648.1"/>
    </source>
</evidence>
<dbReference type="GO" id="GO:0008270">
    <property type="term" value="F:zinc ion binding"/>
    <property type="evidence" value="ECO:0007669"/>
    <property type="project" value="InterPro"/>
</dbReference>
<dbReference type="PANTHER" id="PTHR31001">
    <property type="entry name" value="UNCHARACTERIZED TRANSCRIPTIONAL REGULATORY PROTEIN"/>
    <property type="match status" value="1"/>
</dbReference>
<keyword evidence="2" id="KW-0805">Transcription regulation</keyword>
<keyword evidence="3" id="KW-0238">DNA-binding</keyword>
<dbReference type="SUPFAM" id="SSF57701">
    <property type="entry name" value="Zn2/Cys6 DNA-binding domain"/>
    <property type="match status" value="1"/>
</dbReference>
<dbReference type="PANTHER" id="PTHR31001:SF40">
    <property type="entry name" value="ZN(II)2CYS6 TRANSCRIPTION FACTOR (EUROFUNG)"/>
    <property type="match status" value="1"/>
</dbReference>
<proteinExistence type="predicted"/>
<keyword evidence="4" id="KW-0804">Transcription</keyword>
<dbReference type="GO" id="GO:0000981">
    <property type="term" value="F:DNA-binding transcription factor activity, RNA polymerase II-specific"/>
    <property type="evidence" value="ECO:0007669"/>
    <property type="project" value="InterPro"/>
</dbReference>
<dbReference type="GO" id="GO:0005634">
    <property type="term" value="C:nucleus"/>
    <property type="evidence" value="ECO:0007669"/>
    <property type="project" value="UniProtKB-SubCell"/>
</dbReference>
<feature type="region of interest" description="Disordered" evidence="6">
    <location>
        <begin position="244"/>
        <end position="275"/>
    </location>
</feature>
<dbReference type="EMBL" id="KZ826076">
    <property type="protein sequence ID" value="PYH88648.1"/>
    <property type="molecule type" value="Genomic_DNA"/>
</dbReference>
<dbReference type="AlphaFoldDB" id="A0A319DKR8"/>
<feature type="domain" description="Zn(2)-C6 fungal-type" evidence="7">
    <location>
        <begin position="40"/>
        <end position="71"/>
    </location>
</feature>
<dbReference type="SMART" id="SM00066">
    <property type="entry name" value="GAL4"/>
    <property type="match status" value="1"/>
</dbReference>
<evidence type="ECO:0000259" key="7">
    <source>
        <dbReference type="PROSITE" id="PS50048"/>
    </source>
</evidence>
<dbReference type="GO" id="GO:0003677">
    <property type="term" value="F:DNA binding"/>
    <property type="evidence" value="ECO:0007669"/>
    <property type="project" value="UniProtKB-KW"/>
</dbReference>
<dbReference type="CDD" id="cd12148">
    <property type="entry name" value="fungal_TF_MHR"/>
    <property type="match status" value="1"/>
</dbReference>
<feature type="region of interest" description="Disordered" evidence="6">
    <location>
        <begin position="1"/>
        <end position="38"/>
    </location>
</feature>
<keyword evidence="5" id="KW-0539">Nucleus</keyword>
<sequence>MDPAPDRPDQPAIPTALAGDPSSPASATARRPRRTRKPISCEPCRQSKLRCDRELPCSSCKRHGYVTSCTYSNRKPANLGLLSPSSPQSLPLNPDLDSLVDNAIANVEQERQDFTHSRWEAVLQRPIDLMDHPAQPDSFSQPGNLCFPFPLGPRMFPEEILSLLPPIDCCDYLVTQYFMRLSPFFHILHGPTFQNQYHQFVQNPSGVELSWLALLFAICSVSIHTLEYDDRILQDLWPQQLQPQLQTPPQTHDHGAASSPAQHPRSPPHPHLHYQPLRRRLGSNIAIALKTPSPSPSTSQDTITTERHRRCWAGILMLHTYQAISYRDIDTSSLLHIPAQMPADVNDTDITPTTIHPASTQPTQMSVMKYKIRLFQLSSRICRHLSPSNPNPDPNPSSPITTPTLHALDTEILAEQTHWSTTFLHNNAPSILETSSYAHWCILQLYAHQLYLLLHRPFCRRGRRFSAASKQKCLESGAALVDIQRRFLELPRLRHYRWYVYGMTEAFAVHGAVALAACLLDGEGDGVAMGYYRDMLEGGVCRIEGLRDRSSICGEATPGLRYLVTMLSPERYEGSGGGEGAGVGSSFDDWVDALQWLNPDSVNWDFRDGVLGG</sequence>
<dbReference type="PROSITE" id="PS00463">
    <property type="entry name" value="ZN2_CY6_FUNGAL_1"/>
    <property type="match status" value="1"/>
</dbReference>
<evidence type="ECO:0000256" key="6">
    <source>
        <dbReference type="SAM" id="MobiDB-lite"/>
    </source>
</evidence>
<reference evidence="8 9" key="1">
    <citation type="submission" date="2018-02" db="EMBL/GenBank/DDBJ databases">
        <title>The genomes of Aspergillus section Nigri reveals drivers in fungal speciation.</title>
        <authorList>
            <consortium name="DOE Joint Genome Institute"/>
            <person name="Vesth T.C."/>
            <person name="Nybo J."/>
            <person name="Theobald S."/>
            <person name="Brandl J."/>
            <person name="Frisvad J.C."/>
            <person name="Nielsen K.F."/>
            <person name="Lyhne E.K."/>
            <person name="Kogle M.E."/>
            <person name="Kuo A."/>
            <person name="Riley R."/>
            <person name="Clum A."/>
            <person name="Nolan M."/>
            <person name="Lipzen A."/>
            <person name="Salamov A."/>
            <person name="Henrissat B."/>
            <person name="Wiebenga A."/>
            <person name="De vries R.P."/>
            <person name="Grigoriev I.V."/>
            <person name="Mortensen U.H."/>
            <person name="Andersen M.R."/>
            <person name="Baker S.E."/>
        </authorList>
    </citation>
    <scope>NUCLEOTIDE SEQUENCE [LARGE SCALE GENOMIC DNA]</scope>
    <source>
        <strain evidence="8 9">CBS 707.79</strain>
    </source>
</reference>
<evidence type="ECO:0000313" key="9">
    <source>
        <dbReference type="Proteomes" id="UP000247810"/>
    </source>
</evidence>
<keyword evidence="9" id="KW-1185">Reference proteome</keyword>
<dbReference type="STRING" id="1448320.A0A319DKR8"/>
<evidence type="ECO:0000256" key="2">
    <source>
        <dbReference type="ARBA" id="ARBA00023015"/>
    </source>
</evidence>
<dbReference type="Gene3D" id="4.10.240.10">
    <property type="entry name" value="Zn(2)-C6 fungal-type DNA-binding domain"/>
    <property type="match status" value="1"/>
</dbReference>
<dbReference type="PROSITE" id="PS50048">
    <property type="entry name" value="ZN2_CY6_FUNGAL_2"/>
    <property type="match status" value="1"/>
</dbReference>
<evidence type="ECO:0000256" key="5">
    <source>
        <dbReference type="ARBA" id="ARBA00023242"/>
    </source>
</evidence>
<dbReference type="InterPro" id="IPR050613">
    <property type="entry name" value="Sec_Metabolite_Reg"/>
</dbReference>
<name>A0A319DKR8_9EURO</name>
<organism evidence="8 9">
    <name type="scientific">Aspergillus ellipticus CBS 707.79</name>
    <dbReference type="NCBI Taxonomy" id="1448320"/>
    <lineage>
        <taxon>Eukaryota</taxon>
        <taxon>Fungi</taxon>
        <taxon>Dikarya</taxon>
        <taxon>Ascomycota</taxon>
        <taxon>Pezizomycotina</taxon>
        <taxon>Eurotiomycetes</taxon>
        <taxon>Eurotiomycetidae</taxon>
        <taxon>Eurotiales</taxon>
        <taxon>Aspergillaceae</taxon>
        <taxon>Aspergillus</taxon>
        <taxon>Aspergillus subgen. Circumdati</taxon>
    </lineage>
</organism>
<dbReference type="Proteomes" id="UP000247810">
    <property type="component" value="Unassembled WGS sequence"/>
</dbReference>
<gene>
    <name evidence="8" type="ORF">BO71DRAFT_435548</name>
</gene>
<evidence type="ECO:0000256" key="4">
    <source>
        <dbReference type="ARBA" id="ARBA00023163"/>
    </source>
</evidence>
<dbReference type="CDD" id="cd00067">
    <property type="entry name" value="GAL4"/>
    <property type="match status" value="1"/>
</dbReference>
<protein>
    <recommendedName>
        <fullName evidence="7">Zn(2)-C6 fungal-type domain-containing protein</fullName>
    </recommendedName>
</protein>
<dbReference type="InterPro" id="IPR036864">
    <property type="entry name" value="Zn2-C6_fun-type_DNA-bd_sf"/>
</dbReference>
<accession>A0A319DKR8</accession>
<evidence type="ECO:0000256" key="1">
    <source>
        <dbReference type="ARBA" id="ARBA00004123"/>
    </source>
</evidence>
<comment type="subcellular location">
    <subcellularLocation>
        <location evidence="1">Nucleus</location>
    </subcellularLocation>
</comment>
<dbReference type="Pfam" id="PF00172">
    <property type="entry name" value="Zn_clus"/>
    <property type="match status" value="1"/>
</dbReference>
<dbReference type="GO" id="GO:0009893">
    <property type="term" value="P:positive regulation of metabolic process"/>
    <property type="evidence" value="ECO:0007669"/>
    <property type="project" value="UniProtKB-ARBA"/>
</dbReference>
<dbReference type="VEuPathDB" id="FungiDB:BO71DRAFT_435548"/>
<dbReference type="InterPro" id="IPR001138">
    <property type="entry name" value="Zn2Cys6_DnaBD"/>
</dbReference>
<evidence type="ECO:0000256" key="3">
    <source>
        <dbReference type="ARBA" id="ARBA00023125"/>
    </source>
</evidence>
<dbReference type="OrthoDB" id="2406834at2759"/>
<feature type="compositionally biased region" description="Basic residues" evidence="6">
    <location>
        <begin position="266"/>
        <end position="275"/>
    </location>
</feature>